<gene>
    <name evidence="3" type="ORF">FEV53_05435</name>
</gene>
<name>A0A547Q705_9RHOB</name>
<dbReference type="InterPro" id="IPR006076">
    <property type="entry name" value="FAD-dep_OxRdtase"/>
</dbReference>
<accession>A0A547Q705</accession>
<keyword evidence="1" id="KW-0560">Oxidoreductase</keyword>
<sequence>MASDVTIRGAGIFGLSVAWEILRRGARVTIVDPNGPGAGASGGVVGALAPHVPGAWTDVKQVQLDTLLAASDYWAEVASVGGGDPGYGRTGRLQPLAVDAAVERARTREAEAVRFWGDSVFWQVVPAPEDWSPASPTGLVVHDTLTARLSPAGAIDALARAVTARGGRIVTDGPEEGPQVWCNGAAGLEALSGWVGREVGRGIKGQAAVLDCDARNRPQIYGESLHIVPHANGTVAVGSTTERDFDSPTETDAQLDDVIERARAMMPQLQEARVLCRWAGLRPRTRSRAPIIGPWPDRPGHWVANGGFKIGFGVHITVAELTADLVLEGRDRVPDPLRLGL</sequence>
<dbReference type="Proteomes" id="UP000318590">
    <property type="component" value="Unassembled WGS sequence"/>
</dbReference>
<organism evidence="3 4">
    <name type="scientific">Palleronia caenipelagi</name>
    <dbReference type="NCBI Taxonomy" id="2489174"/>
    <lineage>
        <taxon>Bacteria</taxon>
        <taxon>Pseudomonadati</taxon>
        <taxon>Pseudomonadota</taxon>
        <taxon>Alphaproteobacteria</taxon>
        <taxon>Rhodobacterales</taxon>
        <taxon>Roseobacteraceae</taxon>
        <taxon>Palleronia</taxon>
    </lineage>
</organism>
<dbReference type="Pfam" id="PF01266">
    <property type="entry name" value="DAO"/>
    <property type="match status" value="1"/>
</dbReference>
<dbReference type="PANTHER" id="PTHR13847">
    <property type="entry name" value="SARCOSINE DEHYDROGENASE-RELATED"/>
    <property type="match status" value="1"/>
</dbReference>
<dbReference type="GO" id="GO:0005737">
    <property type="term" value="C:cytoplasm"/>
    <property type="evidence" value="ECO:0007669"/>
    <property type="project" value="TreeGrafter"/>
</dbReference>
<reference evidence="3 4" key="1">
    <citation type="submission" date="2019-06" db="EMBL/GenBank/DDBJ databases">
        <title>Paenimaribius caenipelagi gen. nov., sp. nov., isolated from a tidal flat.</title>
        <authorList>
            <person name="Yoon J.-H."/>
        </authorList>
    </citation>
    <scope>NUCLEOTIDE SEQUENCE [LARGE SCALE GENOMIC DNA]</scope>
    <source>
        <strain evidence="3 4">JBTF-M29</strain>
    </source>
</reference>
<evidence type="ECO:0000256" key="1">
    <source>
        <dbReference type="ARBA" id="ARBA00023002"/>
    </source>
</evidence>
<dbReference type="RefSeq" id="WP_142833806.1">
    <property type="nucleotide sequence ID" value="NZ_VFSV01000007.1"/>
</dbReference>
<dbReference type="OrthoDB" id="7818064at2"/>
<dbReference type="EMBL" id="VFSV01000007">
    <property type="protein sequence ID" value="TRD22167.1"/>
    <property type="molecule type" value="Genomic_DNA"/>
</dbReference>
<dbReference type="PANTHER" id="PTHR13847:SF289">
    <property type="entry name" value="GLYCINE OXIDASE"/>
    <property type="match status" value="1"/>
</dbReference>
<dbReference type="SUPFAM" id="SSF51971">
    <property type="entry name" value="Nucleotide-binding domain"/>
    <property type="match status" value="1"/>
</dbReference>
<feature type="domain" description="FAD dependent oxidoreductase" evidence="2">
    <location>
        <begin position="4"/>
        <end position="325"/>
    </location>
</feature>
<evidence type="ECO:0000259" key="2">
    <source>
        <dbReference type="Pfam" id="PF01266"/>
    </source>
</evidence>
<evidence type="ECO:0000313" key="4">
    <source>
        <dbReference type="Proteomes" id="UP000318590"/>
    </source>
</evidence>
<proteinExistence type="predicted"/>
<comment type="caution">
    <text evidence="3">The sequence shown here is derived from an EMBL/GenBank/DDBJ whole genome shotgun (WGS) entry which is preliminary data.</text>
</comment>
<protein>
    <submittedName>
        <fullName evidence="3">FAD-binding oxidoreductase</fullName>
    </submittedName>
</protein>
<evidence type="ECO:0000313" key="3">
    <source>
        <dbReference type="EMBL" id="TRD22167.1"/>
    </source>
</evidence>
<dbReference type="AlphaFoldDB" id="A0A547Q705"/>
<keyword evidence="4" id="KW-1185">Reference proteome</keyword>
<dbReference type="Gene3D" id="3.50.50.60">
    <property type="entry name" value="FAD/NAD(P)-binding domain"/>
    <property type="match status" value="2"/>
</dbReference>
<dbReference type="Gene3D" id="3.30.9.10">
    <property type="entry name" value="D-Amino Acid Oxidase, subunit A, domain 2"/>
    <property type="match status" value="2"/>
</dbReference>
<dbReference type="GO" id="GO:0016491">
    <property type="term" value="F:oxidoreductase activity"/>
    <property type="evidence" value="ECO:0007669"/>
    <property type="project" value="UniProtKB-KW"/>
</dbReference>
<dbReference type="InterPro" id="IPR036188">
    <property type="entry name" value="FAD/NAD-bd_sf"/>
</dbReference>